<feature type="compositionally biased region" description="Basic and acidic residues" evidence="1">
    <location>
        <begin position="107"/>
        <end position="131"/>
    </location>
</feature>
<reference evidence="3" key="1">
    <citation type="submission" date="2012-06" db="EMBL/GenBank/DDBJ databases">
        <title>The genome sequence of Coniosporium apollinis CBS 100218.</title>
        <authorList>
            <consortium name="The Broad Institute Genome Sequencing Platform"/>
            <person name="Cuomo C."/>
            <person name="Gorbushina A."/>
            <person name="Noack S."/>
            <person name="Walker B."/>
            <person name="Young S.K."/>
            <person name="Zeng Q."/>
            <person name="Gargeya S."/>
            <person name="Fitzgerald M."/>
            <person name="Haas B."/>
            <person name="Abouelleil A."/>
            <person name="Alvarado L."/>
            <person name="Arachchi H.M."/>
            <person name="Berlin A.M."/>
            <person name="Chapman S.B."/>
            <person name="Goldberg J."/>
            <person name="Griggs A."/>
            <person name="Gujja S."/>
            <person name="Hansen M."/>
            <person name="Howarth C."/>
            <person name="Imamovic A."/>
            <person name="Larimer J."/>
            <person name="McCowan C."/>
            <person name="Montmayeur A."/>
            <person name="Murphy C."/>
            <person name="Neiman D."/>
            <person name="Pearson M."/>
            <person name="Priest M."/>
            <person name="Roberts A."/>
            <person name="Saif S."/>
            <person name="Shea T."/>
            <person name="Sisk P."/>
            <person name="Sykes S."/>
            <person name="Wortman J."/>
            <person name="Nusbaum C."/>
            <person name="Birren B."/>
        </authorList>
    </citation>
    <scope>NUCLEOTIDE SEQUENCE [LARGE SCALE GENOMIC DNA]</scope>
    <source>
        <strain evidence="3">CBS 100218</strain>
    </source>
</reference>
<feature type="region of interest" description="Disordered" evidence="1">
    <location>
        <begin position="89"/>
        <end position="131"/>
    </location>
</feature>
<sequence length="131" mass="14728">MLRWLADNRSGDWEQGNGLDKHISGEQQAEVAGKISSKRWQLDTPVSWTRPVSHSFSSQHSTSEPVVRNAQLLKSTVALKRSQGVSARVLRPAARKTRNAASTDCLRSYHHDQSRSRSAIDLDAGRMEDYR</sequence>
<organism evidence="2 3">
    <name type="scientific">Coniosporium apollinis (strain CBS 100218)</name>
    <name type="common">Rock-inhabiting black yeast</name>
    <dbReference type="NCBI Taxonomy" id="1168221"/>
    <lineage>
        <taxon>Eukaryota</taxon>
        <taxon>Fungi</taxon>
        <taxon>Dikarya</taxon>
        <taxon>Ascomycota</taxon>
        <taxon>Pezizomycotina</taxon>
        <taxon>Dothideomycetes</taxon>
        <taxon>Dothideomycetes incertae sedis</taxon>
        <taxon>Coniosporium</taxon>
    </lineage>
</organism>
<proteinExistence type="predicted"/>
<feature type="region of interest" description="Disordered" evidence="1">
    <location>
        <begin position="1"/>
        <end position="36"/>
    </location>
</feature>
<dbReference type="AlphaFoldDB" id="R7YVC3"/>
<dbReference type="RefSeq" id="XP_007781202.1">
    <property type="nucleotide sequence ID" value="XM_007783012.1"/>
</dbReference>
<dbReference type="HOGENOM" id="CLU_1927485_0_0_1"/>
<evidence type="ECO:0000256" key="1">
    <source>
        <dbReference type="SAM" id="MobiDB-lite"/>
    </source>
</evidence>
<dbReference type="GeneID" id="19902438"/>
<accession>R7YVC3</accession>
<evidence type="ECO:0000313" key="3">
    <source>
        <dbReference type="Proteomes" id="UP000016924"/>
    </source>
</evidence>
<protein>
    <submittedName>
        <fullName evidence="2">Uncharacterized protein</fullName>
    </submittedName>
</protein>
<keyword evidence="3" id="KW-1185">Reference proteome</keyword>
<name>R7YVC3_CONA1</name>
<evidence type="ECO:0000313" key="2">
    <source>
        <dbReference type="EMBL" id="EON65885.1"/>
    </source>
</evidence>
<dbReference type="Proteomes" id="UP000016924">
    <property type="component" value="Unassembled WGS sequence"/>
</dbReference>
<dbReference type="EMBL" id="JH767577">
    <property type="protein sequence ID" value="EON65885.1"/>
    <property type="molecule type" value="Genomic_DNA"/>
</dbReference>
<gene>
    <name evidence="2" type="ORF">W97_05127</name>
</gene>